<sequence>MKKDPYADGKFAVNPYFKKSDVTGALVVVLDGRMNNRGLELIIPISRCVVKDVVHELILTDEEEASPGEQVNRIAYLGFITLENSGVLVQGDEVHMNGRMIGHLAGFDETHMPNHLNLVIRTGHLFTGAELNAEPGMKITFHLPAKERRETQ</sequence>
<reference evidence="2 3" key="1">
    <citation type="submission" date="2018-06" db="EMBL/GenBank/DDBJ databases">
        <authorList>
            <person name="Strepis N."/>
        </authorList>
    </citation>
    <scope>NUCLEOTIDE SEQUENCE [LARGE SCALE GENOMIC DNA]</scope>
    <source>
        <strain evidence="2">LUCI</strain>
    </source>
</reference>
<dbReference type="Pfam" id="PF21891">
    <property type="entry name" value="DUF6917"/>
    <property type="match status" value="1"/>
</dbReference>
<proteinExistence type="predicted"/>
<dbReference type="EMBL" id="UPPP01000059">
    <property type="protein sequence ID" value="VBB05851.1"/>
    <property type="molecule type" value="Genomic_DNA"/>
</dbReference>
<evidence type="ECO:0000313" key="2">
    <source>
        <dbReference type="EMBL" id="VBB05851.1"/>
    </source>
</evidence>
<keyword evidence="3" id="KW-1185">Reference proteome</keyword>
<feature type="domain" description="DUF6917" evidence="1">
    <location>
        <begin position="17"/>
        <end position="142"/>
    </location>
</feature>
<evidence type="ECO:0000259" key="1">
    <source>
        <dbReference type="Pfam" id="PF21891"/>
    </source>
</evidence>
<dbReference type="RefSeq" id="WP_122626815.1">
    <property type="nucleotide sequence ID" value="NZ_UPPP01000059.1"/>
</dbReference>
<gene>
    <name evidence="2" type="ORF">LUCI_1062</name>
</gene>
<dbReference type="OrthoDB" id="4557435at2"/>
<protein>
    <recommendedName>
        <fullName evidence="1">DUF6917 domain-containing protein</fullName>
    </recommendedName>
</protein>
<organism evidence="2 3">
    <name type="scientific">Lucifera butyrica</name>
    <dbReference type="NCBI Taxonomy" id="1351585"/>
    <lineage>
        <taxon>Bacteria</taxon>
        <taxon>Bacillati</taxon>
        <taxon>Bacillota</taxon>
        <taxon>Negativicutes</taxon>
        <taxon>Veillonellales</taxon>
        <taxon>Veillonellaceae</taxon>
        <taxon>Lucifera</taxon>
    </lineage>
</organism>
<dbReference type="InterPro" id="IPR054210">
    <property type="entry name" value="DUF6917"/>
</dbReference>
<dbReference type="AlphaFoldDB" id="A0A498R384"/>
<accession>A0A498R384</accession>
<evidence type="ECO:0000313" key="3">
    <source>
        <dbReference type="Proteomes" id="UP000277811"/>
    </source>
</evidence>
<name>A0A498R384_9FIRM</name>
<dbReference type="Proteomes" id="UP000277811">
    <property type="component" value="Unassembled WGS sequence"/>
</dbReference>